<dbReference type="Pfam" id="PF11154">
    <property type="entry name" value="DUF2934"/>
    <property type="match status" value="1"/>
</dbReference>
<dbReference type="InterPro" id="IPR021327">
    <property type="entry name" value="DUF2934"/>
</dbReference>
<gene>
    <name evidence="1" type="ORF">ACFFIC_16945</name>
</gene>
<sequence>MSDVRSECEERIRKHAYFLWLEEGRPEGRADVHWR</sequence>
<dbReference type="RefSeq" id="WP_377052455.1">
    <property type="nucleotide sequence ID" value="NZ_JBHLVZ010000054.1"/>
</dbReference>
<accession>A0ABV6IUC3</accession>
<reference evidence="1 2" key="1">
    <citation type="submission" date="2024-09" db="EMBL/GenBank/DDBJ databases">
        <authorList>
            <person name="Sun Q."/>
            <person name="Mori K."/>
        </authorList>
    </citation>
    <scope>NUCLEOTIDE SEQUENCE [LARGE SCALE GENOMIC DNA]</scope>
    <source>
        <strain evidence="1 2">CCM 7468</strain>
    </source>
</reference>
<evidence type="ECO:0000313" key="1">
    <source>
        <dbReference type="EMBL" id="MFC0387219.1"/>
    </source>
</evidence>
<proteinExistence type="predicted"/>
<evidence type="ECO:0000313" key="2">
    <source>
        <dbReference type="Proteomes" id="UP001589789"/>
    </source>
</evidence>
<keyword evidence="2" id="KW-1185">Reference proteome</keyword>
<comment type="caution">
    <text evidence="1">The sequence shown here is derived from an EMBL/GenBank/DDBJ whole genome shotgun (WGS) entry which is preliminary data.</text>
</comment>
<protein>
    <submittedName>
        <fullName evidence="1">DUF2934 domain-containing protein</fullName>
    </submittedName>
</protein>
<name>A0ABV6IUC3_9PROT</name>
<dbReference type="EMBL" id="JBHLVZ010000054">
    <property type="protein sequence ID" value="MFC0387219.1"/>
    <property type="molecule type" value="Genomic_DNA"/>
</dbReference>
<dbReference type="Proteomes" id="UP001589789">
    <property type="component" value="Unassembled WGS sequence"/>
</dbReference>
<organism evidence="1 2">
    <name type="scientific">Muricoccus vinaceus</name>
    <dbReference type="NCBI Taxonomy" id="424704"/>
    <lineage>
        <taxon>Bacteria</taxon>
        <taxon>Pseudomonadati</taxon>
        <taxon>Pseudomonadota</taxon>
        <taxon>Alphaproteobacteria</taxon>
        <taxon>Acetobacterales</taxon>
        <taxon>Roseomonadaceae</taxon>
        <taxon>Muricoccus</taxon>
    </lineage>
</organism>